<evidence type="ECO:0000313" key="2">
    <source>
        <dbReference type="Proteomes" id="UP000801492"/>
    </source>
</evidence>
<dbReference type="SUPFAM" id="SSF56219">
    <property type="entry name" value="DNase I-like"/>
    <property type="match status" value="1"/>
</dbReference>
<name>A0A8K0DFM8_IGNLU</name>
<reference evidence="1" key="1">
    <citation type="submission" date="2019-08" db="EMBL/GenBank/DDBJ databases">
        <title>The genome of the North American firefly Photinus pyralis.</title>
        <authorList>
            <consortium name="Photinus pyralis genome working group"/>
            <person name="Fallon T.R."/>
            <person name="Sander Lower S.E."/>
            <person name="Weng J.-K."/>
        </authorList>
    </citation>
    <scope>NUCLEOTIDE SEQUENCE</scope>
    <source>
        <strain evidence="1">TRF0915ILg1</strain>
        <tissue evidence="1">Whole body</tissue>
    </source>
</reference>
<dbReference type="Proteomes" id="UP000801492">
    <property type="component" value="Unassembled WGS sequence"/>
</dbReference>
<proteinExistence type="predicted"/>
<sequence length="105" mass="12340">MDVQGFNKKGKLKKLDKYDIDMLAVQEINTKGTAISSFKKYIWCIEGGERNRLGTGFIIKEERKDKIIDYRIINERLSMIRIKEKYMKLTILNVHAPTEETNEDK</sequence>
<dbReference type="OrthoDB" id="8193560at2759"/>
<organism evidence="1 2">
    <name type="scientific">Ignelater luminosus</name>
    <name type="common">Cucubano</name>
    <name type="synonym">Pyrophorus luminosus</name>
    <dbReference type="NCBI Taxonomy" id="2038154"/>
    <lineage>
        <taxon>Eukaryota</taxon>
        <taxon>Metazoa</taxon>
        <taxon>Ecdysozoa</taxon>
        <taxon>Arthropoda</taxon>
        <taxon>Hexapoda</taxon>
        <taxon>Insecta</taxon>
        <taxon>Pterygota</taxon>
        <taxon>Neoptera</taxon>
        <taxon>Endopterygota</taxon>
        <taxon>Coleoptera</taxon>
        <taxon>Polyphaga</taxon>
        <taxon>Elateriformia</taxon>
        <taxon>Elateroidea</taxon>
        <taxon>Elateridae</taxon>
        <taxon>Agrypninae</taxon>
        <taxon>Pyrophorini</taxon>
        <taxon>Ignelater</taxon>
    </lineage>
</organism>
<dbReference type="AlphaFoldDB" id="A0A8K0DFM8"/>
<dbReference type="Gene3D" id="3.60.10.10">
    <property type="entry name" value="Endonuclease/exonuclease/phosphatase"/>
    <property type="match status" value="1"/>
</dbReference>
<keyword evidence="2" id="KW-1185">Reference proteome</keyword>
<evidence type="ECO:0000313" key="1">
    <source>
        <dbReference type="EMBL" id="KAF2903281.1"/>
    </source>
</evidence>
<dbReference type="EMBL" id="VTPC01001064">
    <property type="protein sequence ID" value="KAF2903281.1"/>
    <property type="molecule type" value="Genomic_DNA"/>
</dbReference>
<comment type="caution">
    <text evidence="1">The sequence shown here is derived from an EMBL/GenBank/DDBJ whole genome shotgun (WGS) entry which is preliminary data.</text>
</comment>
<dbReference type="InterPro" id="IPR036691">
    <property type="entry name" value="Endo/exonu/phosph_ase_sf"/>
</dbReference>
<protein>
    <recommendedName>
        <fullName evidence="3">Endonuclease/exonuclease/phosphatase domain-containing protein</fullName>
    </recommendedName>
</protein>
<accession>A0A8K0DFM8</accession>
<gene>
    <name evidence="1" type="ORF">ILUMI_02892</name>
</gene>
<evidence type="ECO:0008006" key="3">
    <source>
        <dbReference type="Google" id="ProtNLM"/>
    </source>
</evidence>